<feature type="active site" description="For cyclooxygenase activity" evidence="5">
    <location>
        <position position="371"/>
    </location>
</feature>
<dbReference type="GO" id="GO:0019371">
    <property type="term" value="P:cyclooxygenase pathway"/>
    <property type="evidence" value="ECO:0007669"/>
    <property type="project" value="TreeGrafter"/>
</dbReference>
<dbReference type="Gene3D" id="1.10.640.10">
    <property type="entry name" value="Haem peroxidase domain superfamily, animal type"/>
    <property type="match status" value="1"/>
</dbReference>
<sequence length="811" mass="90617">MNGAMMTICLMLLPALIVAENPCCSMPCQNTGVCMREGDGYSCDCTRTGYYGQNCDIPEFWTSIKVALKPSKKTTHHLLTNYKWLWNIVNRIPFLSNFIMRAVYKIRSATVDSPPVYHTGHDYTSWDTYADRSYYTRALPPVPPGCPTPMGTAGRKELPSPEYIAETFLARRRFIPDRRRTNVLFNFMAQHFTHQFFKTDFKKGAGRTWGDHGVDLSHIYGETVERQHQLRAFTDGKLKFQRVGGEVYPPSLADAPVHMIYPPYVPAEKRFAIGHEFFGLLPGLFVYSTVWLREHNRVCDVMKELHPDWDDERLFQTARLILTGETINIIINEYVQHLSGYNFDLFWDPELLFKDQFQYQNRIFVEFNHLYHWHPLMPDQFHVNGTTYGMKDYLFNSDLVFRHGFGATVDAMSRQIAGQIGPKNIGPVNLKVAVETIKHERNLRMQGLNQYRKRFGIPPYKTFLELTGGDAEMAAQLEEAYGDVDAVELYVGLMLEQPAPGSVTSETIIELGGPFSVKGLLSNPLCSPQWWRPSTFGGEAGFRLVKTATLRDLFCRNMDGPCGLVTFAVPEDVTPTGLPQEGEGGAAQDKQTSQNDADLVPVNGVLSSQDKRQPKEGDASQDTKTSQNDADLVPVNGVLSSQDKHQPKEGDASQDKQTSQNDADLVPVNGVLSSQDKHQPKEEDASQDGFQDAKTSNEVKPQPEETASEKPTAKNEEAPKNEVSPKNGASQKKDFQSGSPKNGSPSKNDVPKNGGPSKNDVPKNGSPSKNDVPKNGAPSKNDLPTAFPKNGAAPRTYVNRTSCKQCDRIEL</sequence>
<feature type="region of interest" description="Disordered" evidence="7">
    <location>
        <begin position="573"/>
        <end position="811"/>
    </location>
</feature>
<dbReference type="GO" id="GO:0016702">
    <property type="term" value="F:oxidoreductase activity, acting on single donors with incorporation of molecular oxygen, incorporation of two atoms of oxygen"/>
    <property type="evidence" value="ECO:0007669"/>
    <property type="project" value="TreeGrafter"/>
</dbReference>
<dbReference type="OrthoDB" id="823504at2759"/>
<feature type="active site" description="Proton acceptor" evidence="5">
    <location>
        <position position="194"/>
    </location>
</feature>
<evidence type="ECO:0000256" key="5">
    <source>
        <dbReference type="PIRSR" id="PIRSR619791-1"/>
    </source>
</evidence>
<dbReference type="GO" id="GO:0006979">
    <property type="term" value="P:response to oxidative stress"/>
    <property type="evidence" value="ECO:0007669"/>
    <property type="project" value="InterPro"/>
</dbReference>
<evidence type="ECO:0000256" key="4">
    <source>
        <dbReference type="ARBA" id="ARBA00023004"/>
    </source>
</evidence>
<gene>
    <name evidence="9" type="primary">PTGS2</name>
    <name evidence="9" type="ORF">BLAG_LOCUS24366</name>
</gene>
<dbReference type="GO" id="GO:0004601">
    <property type="term" value="F:peroxidase activity"/>
    <property type="evidence" value="ECO:0007669"/>
    <property type="project" value="InterPro"/>
</dbReference>
<feature type="compositionally biased region" description="Basic and acidic residues" evidence="7">
    <location>
        <begin position="642"/>
        <end position="654"/>
    </location>
</feature>
<feature type="compositionally biased region" description="Polar residues" evidence="7">
    <location>
        <begin position="736"/>
        <end position="747"/>
    </location>
</feature>
<dbReference type="GO" id="GO:0020037">
    <property type="term" value="F:heme binding"/>
    <property type="evidence" value="ECO:0007669"/>
    <property type="project" value="InterPro"/>
</dbReference>
<keyword evidence="8" id="KW-0732">Signal</keyword>
<evidence type="ECO:0000256" key="3">
    <source>
        <dbReference type="ARBA" id="ARBA00023002"/>
    </source>
</evidence>
<dbReference type="PANTHER" id="PTHR11903:SF39">
    <property type="entry name" value="PROSTAGLANDIN G_H SYNTHASE 2-LIKE"/>
    <property type="match status" value="1"/>
</dbReference>
<dbReference type="InterPro" id="IPR019791">
    <property type="entry name" value="Haem_peroxidase_animal"/>
</dbReference>
<dbReference type="PRINTS" id="PR00457">
    <property type="entry name" value="ANPEROXIDASE"/>
</dbReference>
<keyword evidence="2" id="KW-0223">Dioxygenase</keyword>
<keyword evidence="3" id="KW-0560">Oxidoreductase</keyword>
<feature type="chain" id="PRO_5035419505" evidence="8">
    <location>
        <begin position="20"/>
        <end position="811"/>
    </location>
</feature>
<dbReference type="FunFam" id="2.10.25.10:FF:000235">
    <property type="entry name" value="Prostaglandin G/H synthase 2"/>
    <property type="match status" value="1"/>
</dbReference>
<feature type="compositionally biased region" description="Basic and acidic residues" evidence="7">
    <location>
        <begin position="609"/>
        <end position="618"/>
    </location>
</feature>
<keyword evidence="6" id="KW-0349">Heme</keyword>
<dbReference type="EMBL" id="OV696693">
    <property type="protein sequence ID" value="CAH1272830.1"/>
    <property type="molecule type" value="Genomic_DNA"/>
</dbReference>
<dbReference type="CDD" id="cd09816">
    <property type="entry name" value="prostaglandin_endoperoxide_synthase"/>
    <property type="match status" value="1"/>
</dbReference>
<dbReference type="Proteomes" id="UP000838412">
    <property type="component" value="Chromosome 8"/>
</dbReference>
<accession>A0A8K0EXR9</accession>
<dbReference type="InterPro" id="IPR037120">
    <property type="entry name" value="Haem_peroxidase_sf_animal"/>
</dbReference>
<evidence type="ECO:0000256" key="6">
    <source>
        <dbReference type="PIRSR" id="PIRSR619791-2"/>
    </source>
</evidence>
<evidence type="ECO:0000256" key="8">
    <source>
        <dbReference type="SAM" id="SignalP"/>
    </source>
</evidence>
<dbReference type="Gene3D" id="2.10.25.10">
    <property type="entry name" value="Laminin"/>
    <property type="match status" value="1"/>
</dbReference>
<dbReference type="PANTHER" id="PTHR11903">
    <property type="entry name" value="PROSTAGLANDIN G/H SYNTHASE"/>
    <property type="match status" value="1"/>
</dbReference>
<keyword evidence="1 6" id="KW-0479">Metal-binding</keyword>
<dbReference type="AlphaFoldDB" id="A0A8K0EXR9"/>
<protein>
    <submittedName>
        <fullName evidence="9">PTGS2 protein</fullName>
    </submittedName>
</protein>
<feature type="binding site" description="axial binding residue" evidence="6">
    <location>
        <position position="374"/>
    </location>
    <ligand>
        <name>heme b</name>
        <dbReference type="ChEBI" id="CHEBI:60344"/>
    </ligand>
    <ligandPart>
        <name>Fe</name>
        <dbReference type="ChEBI" id="CHEBI:18248"/>
    </ligandPart>
</feature>
<feature type="compositionally biased region" description="Basic and acidic residues" evidence="7">
    <location>
        <begin position="695"/>
        <end position="720"/>
    </location>
</feature>
<dbReference type="SUPFAM" id="SSF57196">
    <property type="entry name" value="EGF/Laminin"/>
    <property type="match status" value="1"/>
</dbReference>
<evidence type="ECO:0000313" key="10">
    <source>
        <dbReference type="Proteomes" id="UP000838412"/>
    </source>
</evidence>
<reference evidence="9" key="1">
    <citation type="submission" date="2022-01" db="EMBL/GenBank/DDBJ databases">
        <authorList>
            <person name="Braso-Vives M."/>
        </authorList>
    </citation>
    <scope>NUCLEOTIDE SEQUENCE</scope>
</reference>
<name>A0A8K0EXR9_BRALA</name>
<dbReference type="GO" id="GO:0046872">
    <property type="term" value="F:metal ion binding"/>
    <property type="evidence" value="ECO:0007669"/>
    <property type="project" value="UniProtKB-KW"/>
</dbReference>
<evidence type="ECO:0000256" key="2">
    <source>
        <dbReference type="ARBA" id="ARBA00022964"/>
    </source>
</evidence>
<dbReference type="GO" id="GO:0005737">
    <property type="term" value="C:cytoplasm"/>
    <property type="evidence" value="ECO:0007669"/>
    <property type="project" value="TreeGrafter"/>
</dbReference>
<evidence type="ECO:0000256" key="1">
    <source>
        <dbReference type="ARBA" id="ARBA00022723"/>
    </source>
</evidence>
<evidence type="ECO:0000313" key="9">
    <source>
        <dbReference type="EMBL" id="CAH1272830.1"/>
    </source>
</evidence>
<evidence type="ECO:0000256" key="7">
    <source>
        <dbReference type="SAM" id="MobiDB-lite"/>
    </source>
</evidence>
<dbReference type="GO" id="GO:0004666">
    <property type="term" value="F:prostaglandin-endoperoxide synthase activity"/>
    <property type="evidence" value="ECO:0007669"/>
    <property type="project" value="TreeGrafter"/>
</dbReference>
<feature type="signal peptide" evidence="8">
    <location>
        <begin position="1"/>
        <end position="19"/>
    </location>
</feature>
<feature type="binding site" evidence="6">
    <location>
        <position position="107"/>
    </location>
    <ligand>
        <name>substrate</name>
    </ligand>
</feature>
<proteinExistence type="predicted"/>
<feature type="compositionally biased region" description="Polar residues" evidence="7">
    <location>
        <begin position="620"/>
        <end position="629"/>
    </location>
</feature>
<dbReference type="InterPro" id="IPR050783">
    <property type="entry name" value="Oxylipin_biosynth_metab"/>
</dbReference>
<dbReference type="CDD" id="cd00054">
    <property type="entry name" value="EGF_CA"/>
    <property type="match status" value="1"/>
</dbReference>
<feature type="compositionally biased region" description="Basic and acidic residues" evidence="7">
    <location>
        <begin position="675"/>
        <end position="684"/>
    </location>
</feature>
<keyword evidence="4 6" id="KW-0408">Iron</keyword>
<dbReference type="Pfam" id="PF03098">
    <property type="entry name" value="An_peroxidase"/>
    <property type="match status" value="1"/>
</dbReference>
<keyword evidence="10" id="KW-1185">Reference proteome</keyword>
<dbReference type="SUPFAM" id="SSF48113">
    <property type="entry name" value="Heme-dependent peroxidases"/>
    <property type="match status" value="1"/>
</dbReference>
<organism evidence="9 10">
    <name type="scientific">Branchiostoma lanceolatum</name>
    <name type="common">Common lancelet</name>
    <name type="synonym">Amphioxus lanceolatum</name>
    <dbReference type="NCBI Taxonomy" id="7740"/>
    <lineage>
        <taxon>Eukaryota</taxon>
        <taxon>Metazoa</taxon>
        <taxon>Chordata</taxon>
        <taxon>Cephalochordata</taxon>
        <taxon>Leptocardii</taxon>
        <taxon>Amphioxiformes</taxon>
        <taxon>Branchiostomatidae</taxon>
        <taxon>Branchiostoma</taxon>
    </lineage>
</organism>
<dbReference type="GO" id="GO:0043005">
    <property type="term" value="C:neuron projection"/>
    <property type="evidence" value="ECO:0007669"/>
    <property type="project" value="TreeGrafter"/>
</dbReference>
<dbReference type="InterPro" id="IPR010255">
    <property type="entry name" value="Haem_peroxidase_sf"/>
</dbReference>